<reference evidence="3" key="1">
    <citation type="submission" date="2014-07" db="EMBL/GenBank/DDBJ databases">
        <authorList>
            <person name="Wibberg D."/>
        </authorList>
    </citation>
    <scope>NUCLEOTIDE SEQUENCE [LARGE SCALE GENOMIC DNA]</scope>
    <source>
        <strain evidence="3">DG5</strain>
    </source>
</reference>
<name>A0A078KQ98_9FIRM</name>
<dbReference type="Gene3D" id="3.50.50.60">
    <property type="entry name" value="FAD/NAD(P)-binding domain"/>
    <property type="match status" value="1"/>
</dbReference>
<evidence type="ECO:0000313" key="3">
    <source>
        <dbReference type="Proteomes" id="UP000032431"/>
    </source>
</evidence>
<evidence type="ECO:0000313" key="2">
    <source>
        <dbReference type="EMBL" id="CDZ23289.1"/>
    </source>
</evidence>
<dbReference type="SUPFAM" id="SSF51905">
    <property type="entry name" value="FAD/NAD(P)-binding domain"/>
    <property type="match status" value="1"/>
</dbReference>
<dbReference type="InterPro" id="IPR036188">
    <property type="entry name" value="FAD/NAD-bd_sf"/>
</dbReference>
<dbReference type="PANTHER" id="PTHR13847">
    <property type="entry name" value="SARCOSINE DEHYDROGENASE-RELATED"/>
    <property type="match status" value="1"/>
</dbReference>
<dbReference type="STRING" id="29343.CCDG5_0145"/>
<feature type="domain" description="FAD dependent oxidoreductase" evidence="1">
    <location>
        <begin position="32"/>
        <end position="394"/>
    </location>
</feature>
<dbReference type="PANTHER" id="PTHR13847:SF201">
    <property type="entry name" value="PUTATIBE OXIDOREDUCTASE"/>
    <property type="match status" value="1"/>
</dbReference>
<gene>
    <name evidence="2" type="ORF">CCDG5_0145</name>
</gene>
<dbReference type="Proteomes" id="UP000032431">
    <property type="component" value="Chromosome I"/>
</dbReference>
<keyword evidence="3" id="KW-1185">Reference proteome</keyword>
<dbReference type="HOGENOM" id="CLU_007884_3_1_9"/>
<dbReference type="OrthoDB" id="571248at2"/>
<dbReference type="Pfam" id="PF01266">
    <property type="entry name" value="DAO"/>
    <property type="match status" value="1"/>
</dbReference>
<dbReference type="PATRIC" id="fig|29343.3.peg.148"/>
<protein>
    <recommendedName>
        <fullName evidence="1">FAD dependent oxidoreductase domain-containing protein</fullName>
    </recommendedName>
</protein>
<dbReference type="EMBL" id="LM995447">
    <property type="protein sequence ID" value="CDZ23289.1"/>
    <property type="molecule type" value="Genomic_DNA"/>
</dbReference>
<proteinExistence type="predicted"/>
<dbReference type="AlphaFoldDB" id="A0A078KQ98"/>
<dbReference type="InterPro" id="IPR006076">
    <property type="entry name" value="FAD-dep_OxRdtase"/>
</dbReference>
<sequence length="413" mass="46141">MTQTVVNAPYWTETAKIPSQYPYLSEDITCEIAVVGGGVTGALCAYQLQKAGIDTVLVDAELFGYGSTGSSSSILQYDFDYELKGLKELIGIEKAVRTYRACIRGLDEIEQITKELGANVGFSRRDSFYYTPCEYGAERMRQEYLLRRHHDFPVEFLDSEKAAERFSFRVEAGIYTSGMAGEINPYRFTQALIGEAVELGMRAYENTPVEVVTPDFDGITLETKRHHKIRAKKMVNATGIAAAREAARHLVQLKTTFCVVTAPVEDFSGWYNRCIIRDDGDPYIYLRTLPDNRILIGGLDSCHIDENGKLARLIKAPLSVQCKYTELEHRLFSMMTGISNIRAEYHFSGTSVDTGDGLPYVGTLPGYPNVYYDICTGSNGIVFGQLAADLIRDLYLGGDATDMDLMVFDRLKF</sequence>
<evidence type="ECO:0000259" key="1">
    <source>
        <dbReference type="Pfam" id="PF01266"/>
    </source>
</evidence>
<dbReference type="KEGG" id="ccel:CCDG5_0145"/>
<organism evidence="2 3">
    <name type="scientific">[Clostridium] cellulosi</name>
    <dbReference type="NCBI Taxonomy" id="29343"/>
    <lineage>
        <taxon>Bacteria</taxon>
        <taxon>Bacillati</taxon>
        <taxon>Bacillota</taxon>
        <taxon>Clostridia</taxon>
        <taxon>Eubacteriales</taxon>
        <taxon>Oscillospiraceae</taxon>
        <taxon>Oscillospiraceae incertae sedis</taxon>
    </lineage>
</organism>
<accession>A0A078KQ98</accession>
<dbReference type="Gene3D" id="3.30.9.10">
    <property type="entry name" value="D-Amino Acid Oxidase, subunit A, domain 2"/>
    <property type="match status" value="1"/>
</dbReference>
<dbReference type="GO" id="GO:0005737">
    <property type="term" value="C:cytoplasm"/>
    <property type="evidence" value="ECO:0007669"/>
    <property type="project" value="TreeGrafter"/>
</dbReference>